<evidence type="ECO:0000256" key="2">
    <source>
        <dbReference type="SAM" id="SignalP"/>
    </source>
</evidence>
<dbReference type="InterPro" id="IPR018711">
    <property type="entry name" value="NAGPA"/>
</dbReference>
<protein>
    <submittedName>
        <fullName evidence="5">Copper amine oxidase N-terminal domain-containing protein</fullName>
    </submittedName>
</protein>
<sequence>MKSKFNRILTLIFMVCLLVAPTTAFAEEAQLSETIAPGVTREQYTVNRGGYDTVVNVLKCDLTNQYLKIDVVAGGGEYTNKATVSEMANRTNATALVNGDFFNMLLQGAPEGPSIVGGKLESSPCVYTGLYSIGITTDNTAHIEQIQFSGNVTANNGKKYPIDGLNKSYYWYDGTNEYSHENKIQLYSDFWASASRGDKNNSEILVNANGVVEQISEKKNFNFAVPDGKMILQADGLAYDFFKQNIKVGDTIKVDYAITPKRDFKFLIGGHALLVDNGSVVPYTKDVNVLGGSRARTAAGISKDGKTLYLVSAEGRTSRSDGFKLETLADFMKSIGCDRAVNLDGGGSTAMVVQNLGEFDRTRVINPERNAAERKVVSGIGIYNTAPNTNVAVGAKIKGPDTLIVGQSGEYSLGGAWDVNYKPIDTKNSIYSLSTDVETDGVWEGNWFLALNPGTVNVKVTTSTGFTTSKPVEVKGFDYIDKLNINANKQRVNEGETINITAEAVLKNGEKIILSPKSLEYAIEGFDGSFDENGNLLIKSLGDVNSGKVTVKAAAITGSVTLTDDSSKIIKMNVSKKDYSINDVKSQMDAAPYISNNRTFVPVRFIVEGFGGQVDYDSNTKVVSINYNNNNILIPIGSNTIEVNGKNMEIDAPAVIKNNRTFIPIRFVAEALGMQIDYNSSNREITILELKQAVKTEAEKTDVSTENTIETSNEKAEEVLNKSATDNNPVDNNINQQ</sequence>
<dbReference type="PANTHER" id="PTHR40446">
    <property type="entry name" value="N-ACETYLGLUCOSAMINE-1-PHOSPHODIESTER ALPHA-N-ACETYLGLUCOSAMINIDASE"/>
    <property type="match status" value="1"/>
</dbReference>
<feature type="region of interest" description="Disordered" evidence="1">
    <location>
        <begin position="699"/>
        <end position="737"/>
    </location>
</feature>
<dbReference type="AlphaFoldDB" id="A0A1M5T2R2"/>
<evidence type="ECO:0000259" key="3">
    <source>
        <dbReference type="Pfam" id="PF07833"/>
    </source>
</evidence>
<dbReference type="Gene3D" id="3.30.457.10">
    <property type="entry name" value="Copper amine oxidase-like, N-terminal domain"/>
    <property type="match status" value="1"/>
</dbReference>
<dbReference type="InterPro" id="IPR036582">
    <property type="entry name" value="Mao_N_sf"/>
</dbReference>
<evidence type="ECO:0000256" key="1">
    <source>
        <dbReference type="SAM" id="MobiDB-lite"/>
    </source>
</evidence>
<keyword evidence="2" id="KW-0732">Signal</keyword>
<dbReference type="OrthoDB" id="9809781at2"/>
<dbReference type="PANTHER" id="PTHR40446:SF2">
    <property type="entry name" value="N-ACETYLGLUCOSAMINE-1-PHOSPHODIESTER ALPHA-N-ACETYLGLUCOSAMINIDASE"/>
    <property type="match status" value="1"/>
</dbReference>
<dbReference type="Pfam" id="PF07833">
    <property type="entry name" value="Cu_amine_oxidN1"/>
    <property type="match status" value="1"/>
</dbReference>
<reference evidence="5 6" key="1">
    <citation type="submission" date="2016-11" db="EMBL/GenBank/DDBJ databases">
        <authorList>
            <person name="Jaros S."/>
            <person name="Januszkiewicz K."/>
            <person name="Wedrychowicz H."/>
        </authorList>
    </citation>
    <scope>NUCLEOTIDE SEQUENCE [LARGE SCALE GENOMIC DNA]</scope>
    <source>
        <strain evidence="5 6">DSM 21120</strain>
    </source>
</reference>
<organism evidence="5 6">
    <name type="scientific">Anaerosphaera aminiphila DSM 21120</name>
    <dbReference type="NCBI Taxonomy" id="1120995"/>
    <lineage>
        <taxon>Bacteria</taxon>
        <taxon>Bacillati</taxon>
        <taxon>Bacillota</taxon>
        <taxon>Tissierellia</taxon>
        <taxon>Tissierellales</taxon>
        <taxon>Peptoniphilaceae</taxon>
        <taxon>Anaerosphaera</taxon>
    </lineage>
</organism>
<name>A0A1M5T2R2_9FIRM</name>
<evidence type="ECO:0000313" key="6">
    <source>
        <dbReference type="Proteomes" id="UP000184032"/>
    </source>
</evidence>
<dbReference type="Proteomes" id="UP000184032">
    <property type="component" value="Unassembled WGS sequence"/>
</dbReference>
<dbReference type="Pfam" id="PF09992">
    <property type="entry name" value="NAGPA"/>
    <property type="match status" value="1"/>
</dbReference>
<accession>A0A1M5T2R2</accession>
<keyword evidence="6" id="KW-1185">Reference proteome</keyword>
<dbReference type="EMBL" id="FQXI01000009">
    <property type="protein sequence ID" value="SHH44962.1"/>
    <property type="molecule type" value="Genomic_DNA"/>
</dbReference>
<dbReference type="InterPro" id="IPR012854">
    <property type="entry name" value="Cu_amine_oxidase-like_N"/>
</dbReference>
<evidence type="ECO:0000259" key="4">
    <source>
        <dbReference type="Pfam" id="PF09992"/>
    </source>
</evidence>
<feature type="compositionally biased region" description="Polar residues" evidence="1">
    <location>
        <begin position="722"/>
        <end position="737"/>
    </location>
</feature>
<gene>
    <name evidence="5" type="ORF">SAMN02745245_01362</name>
</gene>
<feature type="chain" id="PRO_5013382258" evidence="2">
    <location>
        <begin position="27"/>
        <end position="737"/>
    </location>
</feature>
<feature type="domain" description="Phosphodiester glycosidase" evidence="4">
    <location>
        <begin position="201"/>
        <end position="383"/>
    </location>
</feature>
<dbReference type="STRING" id="1120995.SAMN02745245_01362"/>
<dbReference type="SUPFAM" id="SSF55383">
    <property type="entry name" value="Copper amine oxidase, domain N"/>
    <property type="match status" value="2"/>
</dbReference>
<dbReference type="RefSeq" id="WP_073184962.1">
    <property type="nucleotide sequence ID" value="NZ_FQXI01000009.1"/>
</dbReference>
<feature type="domain" description="Copper amine oxidase-like N-terminal" evidence="3">
    <location>
        <begin position="581"/>
        <end position="687"/>
    </location>
</feature>
<evidence type="ECO:0000313" key="5">
    <source>
        <dbReference type="EMBL" id="SHH44962.1"/>
    </source>
</evidence>
<proteinExistence type="predicted"/>
<feature type="signal peptide" evidence="2">
    <location>
        <begin position="1"/>
        <end position="26"/>
    </location>
</feature>